<dbReference type="SUPFAM" id="SSF52151">
    <property type="entry name" value="FabD/lysophospholipase-like"/>
    <property type="match status" value="1"/>
</dbReference>
<feature type="transmembrane region" description="Helical" evidence="3">
    <location>
        <begin position="487"/>
        <end position="508"/>
    </location>
</feature>
<feature type="domain" description="PNPLA" evidence="4">
    <location>
        <begin position="54"/>
        <end position="136"/>
    </location>
</feature>
<feature type="transmembrane region" description="Helical" evidence="3">
    <location>
        <begin position="166"/>
        <end position="189"/>
    </location>
</feature>
<evidence type="ECO:0000256" key="3">
    <source>
        <dbReference type="SAM" id="Phobius"/>
    </source>
</evidence>
<dbReference type="PANTHER" id="PTHR10728">
    <property type="entry name" value="CYTOSOLIC PHOSPHOLIPASE A2"/>
    <property type="match status" value="1"/>
</dbReference>
<feature type="transmembrane region" description="Helical" evidence="3">
    <location>
        <begin position="201"/>
        <end position="221"/>
    </location>
</feature>
<keyword evidence="6" id="KW-1185">Reference proteome</keyword>
<dbReference type="GO" id="GO:0005829">
    <property type="term" value="C:cytosol"/>
    <property type="evidence" value="ECO:0007669"/>
    <property type="project" value="TreeGrafter"/>
</dbReference>
<feature type="transmembrane region" description="Helical" evidence="3">
    <location>
        <begin position="411"/>
        <end position="430"/>
    </location>
</feature>
<dbReference type="Proteomes" id="UP000324973">
    <property type="component" value="Unassembled WGS sequence"/>
</dbReference>
<dbReference type="GO" id="GO:0046475">
    <property type="term" value="P:glycerophospholipid catabolic process"/>
    <property type="evidence" value="ECO:0007669"/>
    <property type="project" value="TreeGrafter"/>
</dbReference>
<dbReference type="Pfam" id="PF01734">
    <property type="entry name" value="Patatin"/>
    <property type="match status" value="1"/>
</dbReference>
<name>A0A5D4XPQ3_9GAMM</name>
<evidence type="ECO:0000313" key="5">
    <source>
        <dbReference type="EMBL" id="TYT26647.1"/>
    </source>
</evidence>
<protein>
    <recommendedName>
        <fullName evidence="4">PNPLA domain-containing protein</fullName>
    </recommendedName>
</protein>
<feature type="transmembrane region" description="Helical" evidence="3">
    <location>
        <begin position="334"/>
        <end position="352"/>
    </location>
</feature>
<feature type="transmembrane region" description="Helical" evidence="3">
    <location>
        <begin position="364"/>
        <end position="390"/>
    </location>
</feature>
<dbReference type="GO" id="GO:0004623">
    <property type="term" value="F:phospholipase A2 activity"/>
    <property type="evidence" value="ECO:0007669"/>
    <property type="project" value="TreeGrafter"/>
</dbReference>
<evidence type="ECO:0000259" key="4">
    <source>
        <dbReference type="Pfam" id="PF01734"/>
    </source>
</evidence>
<dbReference type="PANTHER" id="PTHR10728:SF40">
    <property type="entry name" value="PATATIN FAMILY PROTEIN"/>
    <property type="match status" value="1"/>
</dbReference>
<keyword evidence="3" id="KW-0812">Transmembrane</keyword>
<evidence type="ECO:0000256" key="1">
    <source>
        <dbReference type="ARBA" id="ARBA00023098"/>
    </source>
</evidence>
<keyword evidence="3" id="KW-0472">Membrane</keyword>
<dbReference type="InterPro" id="IPR002641">
    <property type="entry name" value="PNPLA_dom"/>
</dbReference>
<dbReference type="Gene3D" id="3.40.1090.10">
    <property type="entry name" value="Cytosolic phospholipase A2 catalytic domain"/>
    <property type="match status" value="1"/>
</dbReference>
<feature type="transmembrane region" description="Helical" evidence="3">
    <location>
        <begin position="242"/>
        <end position="265"/>
    </location>
</feature>
<proteinExistence type="predicted"/>
<feature type="transmembrane region" description="Helical" evidence="3">
    <location>
        <begin position="291"/>
        <end position="313"/>
    </location>
</feature>
<dbReference type="RefSeq" id="WP_149103202.1">
    <property type="nucleotide sequence ID" value="NZ_VTFT01000001.1"/>
</dbReference>
<dbReference type="OrthoDB" id="100544at2"/>
<keyword evidence="1" id="KW-0443">Lipid metabolism</keyword>
<keyword evidence="3" id="KW-1133">Transmembrane helix</keyword>
<feature type="transmembrane region" description="Helical" evidence="3">
    <location>
        <begin position="551"/>
        <end position="572"/>
    </location>
</feature>
<sequence length="1296" mass="140215">MRLQNMLPPALKARWGGAAAPAAPDIDAVKAAELHTILGGGLRGDPAGVEAWGLALSGGGIRSATFGLGVLQALARNGLLKCFHYQSTVSGGGYIGAFLQALIRRHGFERAFRTLAPRSGDDRPDEASPGTRPIRHLREYSNYLSPRKSPFSGDTLGMVGTYVRNVLLVQAQLCALILALCLLPLLLYAGADEVTRRNPTLLLSLAGLTGMLAIVLLAYVSTYANRRTQPASGEMPPPPRRVVLAALATIVALAVASMLGALGLARFERLPGLFATALGWLPRAWTEGFDLGIVTAALYLLMWHAWLLLDPWYSRLVATGDAPPPALQRHPWRFVLATVGAAAFAGVAIMLLRDWLSGWQAVGSLWHILAFGPPLVVAAVVLTAIVHLGLAGPAMSDLQREIWARVGGKTCALVALGMTLTLALTIYGPWLMRYGAGQGVQALSGAGWAGVLAWVSTTGIGLLVAHGKRDGSERGKRSRLLDLVARTAPWVFLLGLLIALSLAGHVLLQAAGPVLERLAGGVPGPVAALESQRVGAYLGHLHAVVVGHPRALLLLIAGALAVWLLFGWAVNVNEFSLNAFYRNRLVRCYLGASNDHRNPEPTTNFDVQDDLVLADLVEVVRHDGARPLYPLVGTALNMVAAKQLDWQDRKAASFCLTPGWCGYLPPDSRAGDAPIGDRAAATAGTAGAAPGGAHADSLAASLTLGSAIAISGAAVNPNMGYHSSPAVTFLLTLFDARLGWWLPNPRHPEHPRADSSPFFGRWLLAELLGRTHAGGKFVHLSDGGHFENLGLYELVRRRCRFILSVDAAADGDRAFADLGNAVHKCRVDFGADIDIDVAALAARDGALAERSCAVGRITYADGSVGTLLYLKPTLTGEEPADIAHYARSHDCFPHEPTSDQFFDEAQFESYRRLGEDIAQRALDPALERVDAAPGSPAHDQLGLYDSALKDKLLIALRQRWVAPLPGVADRFALHGKALTRLFGKLRDTPALAVLDAQFYPAWTDLVEGASSRPGAAPPSPLERRTRLPAPEDFRACFYFCQELIRVMEAVYHDLDLEHAWDHPDNRGWLNAFRHWSWAPMFRIAWIVGAPTSGARFVAFCQQRLDLPRLDNDGEDRHRVLRLERHEVPPGGDWRGLCDGLMAGGTINHIEHSILLSDPLCKHAVRPTHLYVLRLKWSAVLARTGTDMGDSTLGVAAMAEGTLRLLRVQDHVRRLGLATEFMRLLINREVVSEVDVRSGYYGLGGVCRNRRAQQVRAWLEQALALARKRQRARNDAARAKREARRARRQAPPPAPVE</sequence>
<evidence type="ECO:0000313" key="6">
    <source>
        <dbReference type="Proteomes" id="UP000324973"/>
    </source>
</evidence>
<reference evidence="5 6" key="1">
    <citation type="submission" date="2019-08" db="EMBL/GenBank/DDBJ databases">
        <title>Luteimonas viscosus sp. nov., isolated from soil of a sunflower field.</title>
        <authorList>
            <person name="Jianli Z."/>
            <person name="Ying Z."/>
        </authorList>
    </citation>
    <scope>NUCLEOTIDE SEQUENCE [LARGE SCALE GENOMIC DNA]</scope>
    <source>
        <strain evidence="5 6">XBU10</strain>
    </source>
</reference>
<feature type="region of interest" description="Disordered" evidence="2">
    <location>
        <begin position="1269"/>
        <end position="1296"/>
    </location>
</feature>
<comment type="caution">
    <text evidence="5">The sequence shown here is derived from an EMBL/GenBank/DDBJ whole genome shotgun (WGS) entry which is preliminary data.</text>
</comment>
<evidence type="ECO:0000256" key="2">
    <source>
        <dbReference type="SAM" id="MobiDB-lite"/>
    </source>
</evidence>
<feature type="transmembrane region" description="Helical" evidence="3">
    <location>
        <begin position="442"/>
        <end position="466"/>
    </location>
</feature>
<dbReference type="EMBL" id="VTFT01000001">
    <property type="protein sequence ID" value="TYT26647.1"/>
    <property type="molecule type" value="Genomic_DNA"/>
</dbReference>
<accession>A0A5D4XPQ3</accession>
<organism evidence="5 6">
    <name type="scientific">Luteimonas viscosa</name>
    <dbReference type="NCBI Taxonomy" id="1132694"/>
    <lineage>
        <taxon>Bacteria</taxon>
        <taxon>Pseudomonadati</taxon>
        <taxon>Pseudomonadota</taxon>
        <taxon>Gammaproteobacteria</taxon>
        <taxon>Lysobacterales</taxon>
        <taxon>Lysobacteraceae</taxon>
        <taxon>Luteimonas</taxon>
    </lineage>
</organism>
<dbReference type="InterPro" id="IPR016035">
    <property type="entry name" value="Acyl_Trfase/lysoPLipase"/>
</dbReference>
<gene>
    <name evidence="5" type="ORF">FZO89_10465</name>
</gene>